<dbReference type="GO" id="GO:0032511">
    <property type="term" value="P:late endosome to vacuole transport via multivesicular body sorting pathway"/>
    <property type="evidence" value="ECO:0007669"/>
    <property type="project" value="InterPro"/>
</dbReference>
<dbReference type="EMBL" id="BSYO01000029">
    <property type="protein sequence ID" value="GMH25501.1"/>
    <property type="molecule type" value="Genomic_DNA"/>
</dbReference>
<comment type="similarity">
    <text evidence="3">Belongs to the VTA1 family.</text>
</comment>
<protein>
    <submittedName>
        <fullName evidence="12">Uncharacterized protein</fullName>
    </submittedName>
</protein>
<dbReference type="GO" id="GO:0015031">
    <property type="term" value="P:protein transport"/>
    <property type="evidence" value="ECO:0007669"/>
    <property type="project" value="UniProtKB-KW"/>
</dbReference>
<evidence type="ECO:0000256" key="8">
    <source>
        <dbReference type="ARBA" id="ARBA00023136"/>
    </source>
</evidence>
<feature type="compositionally biased region" description="Pro residues" evidence="9">
    <location>
        <begin position="313"/>
        <end position="326"/>
    </location>
</feature>
<feature type="domain" description="Vta1 C-terminal" evidence="11">
    <location>
        <begin position="477"/>
        <end position="514"/>
    </location>
</feature>
<dbReference type="InterPro" id="IPR039431">
    <property type="entry name" value="Vta1/CALS_N"/>
</dbReference>
<keyword evidence="13" id="KW-1185">Reference proteome</keyword>
<dbReference type="GO" id="GO:0005771">
    <property type="term" value="C:multivesicular body"/>
    <property type="evidence" value="ECO:0007669"/>
    <property type="project" value="TreeGrafter"/>
</dbReference>
<dbReference type="InterPro" id="IPR041212">
    <property type="entry name" value="Vta1_C"/>
</dbReference>
<feature type="compositionally biased region" description="Low complexity" evidence="9">
    <location>
        <begin position="367"/>
        <end position="378"/>
    </location>
</feature>
<evidence type="ECO:0000313" key="13">
    <source>
        <dbReference type="Proteomes" id="UP001279734"/>
    </source>
</evidence>
<keyword evidence="5" id="KW-0963">Cytoplasm</keyword>
<feature type="region of interest" description="Disordered" evidence="9">
    <location>
        <begin position="253"/>
        <end position="396"/>
    </location>
</feature>
<evidence type="ECO:0000259" key="10">
    <source>
        <dbReference type="Pfam" id="PF04652"/>
    </source>
</evidence>
<comment type="caution">
    <text evidence="12">The sequence shown here is derived from an EMBL/GenBank/DDBJ whole genome shotgun (WGS) entry which is preliminary data.</text>
</comment>
<dbReference type="Proteomes" id="UP001279734">
    <property type="component" value="Unassembled WGS sequence"/>
</dbReference>
<evidence type="ECO:0000313" key="12">
    <source>
        <dbReference type="EMBL" id="GMH25501.1"/>
    </source>
</evidence>
<reference evidence="12" key="1">
    <citation type="submission" date="2023-05" db="EMBL/GenBank/DDBJ databases">
        <title>Nepenthes gracilis genome sequencing.</title>
        <authorList>
            <person name="Fukushima K."/>
        </authorList>
    </citation>
    <scope>NUCLEOTIDE SEQUENCE</scope>
    <source>
        <strain evidence="12">SING2019-196</strain>
    </source>
</reference>
<gene>
    <name evidence="12" type="ORF">Nepgr_027344</name>
</gene>
<evidence type="ECO:0000256" key="2">
    <source>
        <dbReference type="ARBA" id="ARBA00004496"/>
    </source>
</evidence>
<evidence type="ECO:0000256" key="6">
    <source>
        <dbReference type="ARBA" id="ARBA00022753"/>
    </source>
</evidence>
<accession>A0AAD3Y3G2</accession>
<dbReference type="InterPro" id="IPR044538">
    <property type="entry name" value="Vta1-like"/>
</dbReference>
<keyword evidence="7" id="KW-0653">Protein transport</keyword>
<dbReference type="PANTHER" id="PTHR46009">
    <property type="entry name" value="VACUOLAR PROTEIN SORTING-ASSOCIATED PROTEIN VTA1 HOMOLOG"/>
    <property type="match status" value="1"/>
</dbReference>
<evidence type="ECO:0000259" key="11">
    <source>
        <dbReference type="Pfam" id="PF18097"/>
    </source>
</evidence>
<feature type="compositionally biased region" description="Low complexity" evidence="9">
    <location>
        <begin position="29"/>
        <end position="41"/>
    </location>
</feature>
<dbReference type="Gene3D" id="1.20.5.420">
    <property type="entry name" value="Immunoglobulin FC, subunit C"/>
    <property type="match status" value="1"/>
</dbReference>
<evidence type="ECO:0000256" key="7">
    <source>
        <dbReference type="ARBA" id="ARBA00022927"/>
    </source>
</evidence>
<comment type="subcellular location">
    <subcellularLocation>
        <location evidence="2">Cytoplasm</location>
    </subcellularLocation>
    <subcellularLocation>
        <location evidence="1">Endosome membrane</location>
        <topology evidence="1">Peripheral membrane protein</topology>
    </subcellularLocation>
</comment>
<evidence type="ECO:0000256" key="4">
    <source>
        <dbReference type="ARBA" id="ARBA00022448"/>
    </source>
</evidence>
<dbReference type="Pfam" id="PF04652">
    <property type="entry name" value="Vta1"/>
    <property type="match status" value="1"/>
</dbReference>
<dbReference type="Gene3D" id="1.25.40.270">
    <property type="entry name" value="Vacuolar protein sorting-associated protein vta1"/>
    <property type="match status" value="1"/>
</dbReference>
<feature type="compositionally biased region" description="Basic and acidic residues" evidence="9">
    <location>
        <begin position="19"/>
        <end position="28"/>
    </location>
</feature>
<feature type="compositionally biased region" description="Polar residues" evidence="9">
    <location>
        <begin position="417"/>
        <end position="449"/>
    </location>
</feature>
<evidence type="ECO:0000256" key="5">
    <source>
        <dbReference type="ARBA" id="ARBA00022490"/>
    </source>
</evidence>
<feature type="region of interest" description="Disordered" evidence="9">
    <location>
        <begin position="19"/>
        <end position="75"/>
    </location>
</feature>
<keyword evidence="6" id="KW-0967">Endosome</keyword>
<evidence type="ECO:0000256" key="3">
    <source>
        <dbReference type="ARBA" id="ARBA00007895"/>
    </source>
</evidence>
<sequence length="521" mass="57322">MVFLYLLCWTNMPCLDLKDKRRSGESGTRRSSTSRFTRTTGHFGVNDKSGSTTLHNEVASGPQANGAANGTPGRHLSQTVPQNVVYFRNWRVSPTGFRLSEPQRAAMAGENEPAKLLLPYLQRADELQKHEPLVAYYCRLYAMERGLKIPQSERTKTTNSLLISLMNQLEKDKLSLKLGPDDHLHLEGFALNVFAKADKQDRAGRADLNTAKSFYAASIFFEILNQFGELSPDLEQKQKYAAWKAADIRKALKEGRKPVPGPPGGEKDLPTQSGTPASAHDLDSSQARNYTDPGQQPNSSSSSRSLDETKPQPYIPPSPPSNPTPHYPSSDYNFHPGDSGSENPTAQYPSHDYPSPHPSTGSENPTYSQSFHHQSYQQEPRSYPSQEIPPSYTYPNFQSYPSFSESSLPAAPPHYQSYYQGSDTSYSHQPTPSVANYPSSPQFNSSNRNGAVPDVAAAAAPAAAQTYNYDSNYVPPPEKIAEAHKAARFAVGALAFDDVPVAVDFLRKSLELLTNPSAAHH</sequence>
<dbReference type="GO" id="GO:0010008">
    <property type="term" value="C:endosome membrane"/>
    <property type="evidence" value="ECO:0007669"/>
    <property type="project" value="UniProtKB-SubCell"/>
</dbReference>
<evidence type="ECO:0000256" key="9">
    <source>
        <dbReference type="SAM" id="MobiDB-lite"/>
    </source>
</evidence>
<feature type="region of interest" description="Disordered" evidence="9">
    <location>
        <begin position="414"/>
        <end position="450"/>
    </location>
</feature>
<evidence type="ECO:0000256" key="1">
    <source>
        <dbReference type="ARBA" id="ARBA00004481"/>
    </source>
</evidence>
<keyword evidence="8" id="KW-0472">Membrane</keyword>
<proteinExistence type="inferred from homology"/>
<dbReference type="InterPro" id="IPR023175">
    <property type="entry name" value="Vta1/CALS_N_sf"/>
</dbReference>
<keyword evidence="4" id="KW-0813">Transport</keyword>
<dbReference type="PANTHER" id="PTHR46009:SF1">
    <property type="entry name" value="VACUOLAR PROTEIN SORTING-ASSOCIATED PROTEIN VTA1 HOMOLOG"/>
    <property type="match status" value="1"/>
</dbReference>
<feature type="compositionally biased region" description="Polar residues" evidence="9">
    <location>
        <begin position="284"/>
        <end position="298"/>
    </location>
</feature>
<dbReference type="AlphaFoldDB" id="A0AAD3Y3G2"/>
<name>A0AAD3Y3G2_NEPGR</name>
<organism evidence="12 13">
    <name type="scientific">Nepenthes gracilis</name>
    <name type="common">Slender pitcher plant</name>
    <dbReference type="NCBI Taxonomy" id="150966"/>
    <lineage>
        <taxon>Eukaryota</taxon>
        <taxon>Viridiplantae</taxon>
        <taxon>Streptophyta</taxon>
        <taxon>Embryophyta</taxon>
        <taxon>Tracheophyta</taxon>
        <taxon>Spermatophyta</taxon>
        <taxon>Magnoliopsida</taxon>
        <taxon>eudicotyledons</taxon>
        <taxon>Gunneridae</taxon>
        <taxon>Pentapetalae</taxon>
        <taxon>Caryophyllales</taxon>
        <taxon>Nepenthaceae</taxon>
        <taxon>Nepenthes</taxon>
    </lineage>
</organism>
<feature type="domain" description="Vta1/callose synthase N-terminal" evidence="10">
    <location>
        <begin position="118"/>
        <end position="254"/>
    </location>
</feature>
<dbReference type="Pfam" id="PF18097">
    <property type="entry name" value="Vta1_C"/>
    <property type="match status" value="1"/>
</dbReference>